<dbReference type="PANTHER" id="PTHR43739">
    <property type="entry name" value="XYLOGLUCANASE (EUROFUNG)"/>
    <property type="match status" value="1"/>
</dbReference>
<sequence>CINATFSCSIMKKLLIIFIFISCNFSVFAQEEMKYTPESEDLPNWVQLMYAENPDEGAVIKAYREFYKKNKLIKNKHTQYYKRWVRNLSRISNPIKNRSTSKSSNQWECIGPWDFDKDAASRSYAPGAAHVYTVEQSVSNPNVLYAGSATAGAWKTTDKGLNWELITQDIDVGSVYAIEIDFSDPDIIYISKSEEVLKSVDGGVTWASVGDTTFTNYDHSVKDIKLKPTNNQDLFIASNYGLFRSLDGGTIFSKIMSGNFQEIEFHPNSTDTMYFVKQVGDSTLFYRSDDGGNNLINFTNGWPKPSSSDEQKRTEIAVSPAAPNKIVALATGSANGGSGLYGIYISYDKGENWIFQCCGPHPAGIPDTTNINMMGWQPTGLDDGGQYYYDLALAV</sequence>
<dbReference type="SUPFAM" id="SSF110296">
    <property type="entry name" value="Oligoxyloglucan reducing end-specific cellobiohydrolase"/>
    <property type="match status" value="1"/>
</dbReference>
<accession>A0A382LV49</accession>
<protein>
    <recommendedName>
        <fullName evidence="2">Sortilin N-terminal domain-containing protein</fullName>
    </recommendedName>
</protein>
<dbReference type="InterPro" id="IPR052025">
    <property type="entry name" value="Xyloglucanase_GH74"/>
</dbReference>
<feature type="non-terminal residue" evidence="1">
    <location>
        <position position="1"/>
    </location>
</feature>
<feature type="non-terminal residue" evidence="1">
    <location>
        <position position="395"/>
    </location>
</feature>
<proteinExistence type="predicted"/>
<dbReference type="PANTHER" id="PTHR43739:SF5">
    <property type="entry name" value="EXO-ALPHA-SIALIDASE"/>
    <property type="match status" value="1"/>
</dbReference>
<evidence type="ECO:0008006" key="2">
    <source>
        <dbReference type="Google" id="ProtNLM"/>
    </source>
</evidence>
<reference evidence="1" key="1">
    <citation type="submission" date="2018-05" db="EMBL/GenBank/DDBJ databases">
        <authorList>
            <person name="Lanie J.A."/>
            <person name="Ng W.-L."/>
            <person name="Kazmierczak K.M."/>
            <person name="Andrzejewski T.M."/>
            <person name="Davidsen T.M."/>
            <person name="Wayne K.J."/>
            <person name="Tettelin H."/>
            <person name="Glass J.I."/>
            <person name="Rusch D."/>
            <person name="Podicherti R."/>
            <person name="Tsui H.-C.T."/>
            <person name="Winkler M.E."/>
        </authorList>
    </citation>
    <scope>NUCLEOTIDE SEQUENCE</scope>
</reference>
<dbReference type="GO" id="GO:0010411">
    <property type="term" value="P:xyloglucan metabolic process"/>
    <property type="evidence" value="ECO:0007669"/>
    <property type="project" value="TreeGrafter"/>
</dbReference>
<gene>
    <name evidence="1" type="ORF">METZ01_LOCUS292439</name>
</gene>
<evidence type="ECO:0000313" key="1">
    <source>
        <dbReference type="EMBL" id="SVC39585.1"/>
    </source>
</evidence>
<dbReference type="InterPro" id="IPR015943">
    <property type="entry name" value="WD40/YVTN_repeat-like_dom_sf"/>
</dbReference>
<organism evidence="1">
    <name type="scientific">marine metagenome</name>
    <dbReference type="NCBI Taxonomy" id="408172"/>
    <lineage>
        <taxon>unclassified sequences</taxon>
        <taxon>metagenomes</taxon>
        <taxon>ecological metagenomes</taxon>
    </lineage>
</organism>
<dbReference type="EMBL" id="UINC01088933">
    <property type="protein sequence ID" value="SVC39585.1"/>
    <property type="molecule type" value="Genomic_DNA"/>
</dbReference>
<dbReference type="Gene3D" id="2.130.10.10">
    <property type="entry name" value="YVTN repeat-like/Quinoprotein amine dehydrogenase"/>
    <property type="match status" value="1"/>
</dbReference>
<name>A0A382LV49_9ZZZZ</name>
<dbReference type="AlphaFoldDB" id="A0A382LV49"/>